<dbReference type="PROSITE" id="PS51704">
    <property type="entry name" value="GP_PDE"/>
    <property type="match status" value="1"/>
</dbReference>
<dbReference type="Pfam" id="PF03009">
    <property type="entry name" value="GDPD"/>
    <property type="match status" value="1"/>
</dbReference>
<keyword evidence="3" id="KW-1185">Reference proteome</keyword>
<sequence>MAAFNAAIAQGYGAECDVRLSRDGVAMVFHDAALSRVTGVDGVVAARSAAQLGQLKLKDGGGIPRLNTLLQACGQAVPLLIELKVMGRNVAPLCAAVARDLGKHPGLQAAVMSFNPIAMRWFARNMPQAVRGLVVTEQGQPGWRGAARRGLALWVARPDFIACDVRDLPSRFAAEARERGLPVLSWTVRTKSEHVVAAAHADQIIFEVPRD</sequence>
<dbReference type="PANTHER" id="PTHR46211">
    <property type="entry name" value="GLYCEROPHOSPHORYL DIESTER PHOSPHODIESTERASE"/>
    <property type="match status" value="1"/>
</dbReference>
<organism evidence="2 3">
    <name type="scientific">Sphingobium agri</name>
    <dbReference type="NCBI Taxonomy" id="2933566"/>
    <lineage>
        <taxon>Bacteria</taxon>
        <taxon>Pseudomonadati</taxon>
        <taxon>Pseudomonadota</taxon>
        <taxon>Alphaproteobacteria</taxon>
        <taxon>Sphingomonadales</taxon>
        <taxon>Sphingomonadaceae</taxon>
        <taxon>Sphingobium</taxon>
    </lineage>
</organism>
<dbReference type="Gene3D" id="3.20.20.190">
    <property type="entry name" value="Phosphatidylinositol (PI) phosphodiesterase"/>
    <property type="match status" value="1"/>
</dbReference>
<dbReference type="Proteomes" id="UP001203512">
    <property type="component" value="Unassembled WGS sequence"/>
</dbReference>
<dbReference type="EMBL" id="JALKHS010000004">
    <property type="protein sequence ID" value="MCK0530484.1"/>
    <property type="molecule type" value="Genomic_DNA"/>
</dbReference>
<dbReference type="InterPro" id="IPR030395">
    <property type="entry name" value="GP_PDE_dom"/>
</dbReference>
<dbReference type="RefSeq" id="WP_247230099.1">
    <property type="nucleotide sequence ID" value="NZ_JALKHS010000004.1"/>
</dbReference>
<evidence type="ECO:0000259" key="1">
    <source>
        <dbReference type="PROSITE" id="PS51704"/>
    </source>
</evidence>
<evidence type="ECO:0000313" key="2">
    <source>
        <dbReference type="EMBL" id="MCK0530484.1"/>
    </source>
</evidence>
<proteinExistence type="predicted"/>
<evidence type="ECO:0000313" key="3">
    <source>
        <dbReference type="Proteomes" id="UP001203512"/>
    </source>
</evidence>
<dbReference type="PANTHER" id="PTHR46211:SF1">
    <property type="entry name" value="GLYCEROPHOSPHODIESTER PHOSPHODIESTERASE, CYTOPLASMIC"/>
    <property type="match status" value="1"/>
</dbReference>
<feature type="domain" description="GP-PDE" evidence="1">
    <location>
        <begin position="1"/>
        <end position="211"/>
    </location>
</feature>
<comment type="caution">
    <text evidence="2">The sequence shown here is derived from an EMBL/GenBank/DDBJ whole genome shotgun (WGS) entry which is preliminary data.</text>
</comment>
<protein>
    <submittedName>
        <fullName evidence="2">Glycerophosphodiester phosphodiesterase</fullName>
    </submittedName>
</protein>
<dbReference type="SUPFAM" id="SSF51695">
    <property type="entry name" value="PLC-like phosphodiesterases"/>
    <property type="match status" value="1"/>
</dbReference>
<gene>
    <name evidence="2" type="ORF">MU848_02675</name>
</gene>
<dbReference type="InterPro" id="IPR017946">
    <property type="entry name" value="PLC-like_Pdiesterase_TIM-brl"/>
</dbReference>
<name>A0ABT0DTN9_9SPHN</name>
<reference evidence="2 3" key="1">
    <citation type="submission" date="2022-04" db="EMBL/GenBank/DDBJ databases">
        <authorList>
            <person name="Huq M.A."/>
        </authorList>
    </citation>
    <scope>NUCLEOTIDE SEQUENCE [LARGE SCALE GENOMIC DNA]</scope>
    <source>
        <strain evidence="2 3">MAH-33</strain>
    </source>
</reference>
<accession>A0ABT0DTN9</accession>